<reference evidence="2" key="1">
    <citation type="submission" date="2018-08" db="EMBL/GenBank/DDBJ databases">
        <authorList>
            <person name="Im W.T."/>
        </authorList>
    </citation>
    <scope>NUCLEOTIDE SEQUENCE [LARGE SCALE GENOMIC DNA]</scope>
    <source>
        <strain evidence="2">LA-28</strain>
    </source>
</reference>
<gene>
    <name evidence="1" type="ORF">DY251_11970</name>
</gene>
<protein>
    <submittedName>
        <fullName evidence="1">Uncharacterized protein</fullName>
    </submittedName>
</protein>
<sequence>MMNDAGHEQLLAIEYIAAMLGQLRLMAQSKDLNVLAYLIDMAQIEAGEAASQMRDVPIMALRN</sequence>
<proteinExistence type="predicted"/>
<comment type="caution">
    <text evidence="1">The sequence shown here is derived from an EMBL/GenBank/DDBJ whole genome shotgun (WGS) entry which is preliminary data.</text>
</comment>
<name>A0A371XDG5_9HYPH</name>
<accession>A0A371XDG5</accession>
<dbReference type="Proteomes" id="UP000262379">
    <property type="component" value="Unassembled WGS sequence"/>
</dbReference>
<evidence type="ECO:0000313" key="1">
    <source>
        <dbReference type="EMBL" id="RFC67269.1"/>
    </source>
</evidence>
<organism evidence="1 2">
    <name type="scientific">Mesorhizobium denitrificans</name>
    <dbReference type="NCBI Taxonomy" id="2294114"/>
    <lineage>
        <taxon>Bacteria</taxon>
        <taxon>Pseudomonadati</taxon>
        <taxon>Pseudomonadota</taxon>
        <taxon>Alphaproteobacteria</taxon>
        <taxon>Hyphomicrobiales</taxon>
        <taxon>Phyllobacteriaceae</taxon>
        <taxon>Mesorhizobium</taxon>
    </lineage>
</organism>
<dbReference type="EMBL" id="QURN01000008">
    <property type="protein sequence ID" value="RFC67269.1"/>
    <property type="molecule type" value="Genomic_DNA"/>
</dbReference>
<evidence type="ECO:0000313" key="2">
    <source>
        <dbReference type="Proteomes" id="UP000262379"/>
    </source>
</evidence>
<dbReference type="AlphaFoldDB" id="A0A371XDG5"/>
<keyword evidence="2" id="KW-1185">Reference proteome</keyword>
<dbReference type="RefSeq" id="WP_116624143.1">
    <property type="nucleotide sequence ID" value="NZ_QURN01000008.1"/>
</dbReference>